<evidence type="ECO:0000313" key="3">
    <source>
        <dbReference type="Proteomes" id="UP000011116"/>
    </source>
</evidence>
<dbReference type="Pfam" id="PF00069">
    <property type="entry name" value="Pkinase"/>
    <property type="match status" value="1"/>
</dbReference>
<reference evidence="2" key="2">
    <citation type="submission" date="2020-10" db="EMBL/GenBank/DDBJ databases">
        <authorList>
            <person name="Scholz U."/>
            <person name="Mascher M."/>
            <person name="Fiebig A."/>
        </authorList>
    </citation>
    <scope>NUCLEOTIDE SEQUENCE [LARGE SCALE GENOMIC DNA]</scope>
    <source>
        <strain evidence="2">cv. Morex</strain>
    </source>
</reference>
<name>A0A8I6YE34_HORVV</name>
<dbReference type="AlphaFoldDB" id="A0A8I6YE34"/>
<dbReference type="InterPro" id="IPR000719">
    <property type="entry name" value="Prot_kinase_dom"/>
</dbReference>
<dbReference type="Proteomes" id="UP000011116">
    <property type="component" value="Chromosome 5H"/>
</dbReference>
<dbReference type="InterPro" id="IPR011009">
    <property type="entry name" value="Kinase-like_dom_sf"/>
</dbReference>
<dbReference type="FunFam" id="1.10.510.10:FF:000095">
    <property type="entry name" value="protein STRUBBELIG-RECEPTOR FAMILY 8"/>
    <property type="match status" value="1"/>
</dbReference>
<dbReference type="SUPFAM" id="SSF56112">
    <property type="entry name" value="Protein kinase-like (PK-like)"/>
    <property type="match status" value="1"/>
</dbReference>
<sequence>MPLRSLNNRLFRRGSHLQPLSWNLRMKVSLGAAKGLAYLHSAEANVIYRDFKTSHILLDTDYTAKLSDFGLAKDGPVGEDSHVTTRVMGTYGYAAPKYISTGHLTWKCDVYGFGVVLLEMLCGRRALDHNRPQAERSLVEWARPYLTSKRRIYRAVDPRLRGEYSLNVVQKIANLAVACLHVNGNMRPTMDYVVSILEGVQGREP</sequence>
<dbReference type="SMR" id="A0A8I6YE34"/>
<reference evidence="3" key="1">
    <citation type="journal article" date="2012" name="Nature">
        <title>A physical, genetic and functional sequence assembly of the barley genome.</title>
        <authorList>
            <consortium name="The International Barley Genome Sequencing Consortium"/>
            <person name="Mayer K.F."/>
            <person name="Waugh R."/>
            <person name="Brown J.W."/>
            <person name="Schulman A."/>
            <person name="Langridge P."/>
            <person name="Platzer M."/>
            <person name="Fincher G.B."/>
            <person name="Muehlbauer G.J."/>
            <person name="Sato K."/>
            <person name="Close T.J."/>
            <person name="Wise R.P."/>
            <person name="Stein N."/>
        </authorList>
    </citation>
    <scope>NUCLEOTIDE SEQUENCE [LARGE SCALE GENOMIC DNA]</scope>
    <source>
        <strain evidence="3">cv. Morex</strain>
    </source>
</reference>
<dbReference type="Gene3D" id="1.10.510.10">
    <property type="entry name" value="Transferase(Phosphotransferase) domain 1"/>
    <property type="match status" value="1"/>
</dbReference>
<dbReference type="EnsemblPlants" id="HORVU.MOREX.r3.5HG0526510.1">
    <property type="protein sequence ID" value="HORVU.MOREX.r3.5HG0526510.1"/>
    <property type="gene ID" value="HORVU.MOREX.r3.5HG0526510"/>
</dbReference>
<proteinExistence type="predicted"/>
<dbReference type="PROSITE" id="PS50011">
    <property type="entry name" value="PROTEIN_KINASE_DOM"/>
    <property type="match status" value="1"/>
</dbReference>
<protein>
    <recommendedName>
        <fullName evidence="1">Protein kinase domain-containing protein</fullName>
    </recommendedName>
</protein>
<keyword evidence="3" id="KW-1185">Reference proteome</keyword>
<dbReference type="PANTHER" id="PTHR45621">
    <property type="entry name" value="OS01G0588500 PROTEIN-RELATED"/>
    <property type="match status" value="1"/>
</dbReference>
<dbReference type="Gramene" id="HORVU.MOREX.r2.5HG0437870.1">
    <property type="protein sequence ID" value="HORVU.MOREX.r2.5HG0437870.1"/>
    <property type="gene ID" value="HORVU.MOREX.r2.5HG0437870"/>
</dbReference>
<dbReference type="GO" id="GO:0004672">
    <property type="term" value="F:protein kinase activity"/>
    <property type="evidence" value="ECO:0007669"/>
    <property type="project" value="InterPro"/>
</dbReference>
<reference evidence="2" key="3">
    <citation type="submission" date="2022-01" db="UniProtKB">
        <authorList>
            <consortium name="EnsemblPlants"/>
        </authorList>
    </citation>
    <scope>IDENTIFICATION</scope>
    <source>
        <strain evidence="2">subsp. vulgare</strain>
    </source>
</reference>
<feature type="domain" description="Protein kinase" evidence="1">
    <location>
        <begin position="1"/>
        <end position="205"/>
    </location>
</feature>
<dbReference type="GO" id="GO:0005524">
    <property type="term" value="F:ATP binding"/>
    <property type="evidence" value="ECO:0007669"/>
    <property type="project" value="InterPro"/>
</dbReference>
<evidence type="ECO:0000313" key="2">
    <source>
        <dbReference type="EnsemblPlants" id="HORVU.MOREX.r3.5HG0526510.1"/>
    </source>
</evidence>
<dbReference type="InterPro" id="IPR050823">
    <property type="entry name" value="Plant_Ser_Thr_Prot_Kinase"/>
</dbReference>
<dbReference type="Gramene" id="HORVU.MOREX.r3.5HG0526510.1">
    <property type="protein sequence ID" value="HORVU.MOREX.r3.5HG0526510.1"/>
    <property type="gene ID" value="HORVU.MOREX.r3.5HG0526510"/>
</dbReference>
<evidence type="ECO:0000259" key="1">
    <source>
        <dbReference type="PROSITE" id="PS50011"/>
    </source>
</evidence>
<organism evidence="2 3">
    <name type="scientific">Hordeum vulgare subsp. vulgare</name>
    <name type="common">Domesticated barley</name>
    <dbReference type="NCBI Taxonomy" id="112509"/>
    <lineage>
        <taxon>Eukaryota</taxon>
        <taxon>Viridiplantae</taxon>
        <taxon>Streptophyta</taxon>
        <taxon>Embryophyta</taxon>
        <taxon>Tracheophyta</taxon>
        <taxon>Spermatophyta</taxon>
        <taxon>Magnoliopsida</taxon>
        <taxon>Liliopsida</taxon>
        <taxon>Poales</taxon>
        <taxon>Poaceae</taxon>
        <taxon>BOP clade</taxon>
        <taxon>Pooideae</taxon>
        <taxon>Triticodae</taxon>
        <taxon>Triticeae</taxon>
        <taxon>Hordeinae</taxon>
        <taxon>Hordeum</taxon>
    </lineage>
</organism>
<accession>A0A8I6YE34</accession>